<evidence type="ECO:0000259" key="5">
    <source>
        <dbReference type="Pfam" id="PF00091"/>
    </source>
</evidence>
<accession>A0A061RK03</accession>
<keyword evidence="4" id="KW-0342">GTP-binding</keyword>
<name>A0A061RK03_9CHLO</name>
<protein>
    <recommendedName>
        <fullName evidence="5">Tubulin/FtsZ GTPase domain-containing protein</fullName>
    </recommendedName>
</protein>
<evidence type="ECO:0000256" key="4">
    <source>
        <dbReference type="ARBA" id="ARBA00023134"/>
    </source>
</evidence>
<dbReference type="SUPFAM" id="SSF52490">
    <property type="entry name" value="Tubulin nucleotide-binding domain-like"/>
    <property type="match status" value="1"/>
</dbReference>
<evidence type="ECO:0000256" key="1">
    <source>
        <dbReference type="ARBA" id="ARBA00009636"/>
    </source>
</evidence>
<organism evidence="6">
    <name type="scientific">Tetraselmis sp. GSL018</name>
    <dbReference type="NCBI Taxonomy" id="582737"/>
    <lineage>
        <taxon>Eukaryota</taxon>
        <taxon>Viridiplantae</taxon>
        <taxon>Chlorophyta</taxon>
        <taxon>core chlorophytes</taxon>
        <taxon>Chlorodendrophyceae</taxon>
        <taxon>Chlorodendrales</taxon>
        <taxon>Chlorodendraceae</taxon>
        <taxon>Tetraselmis</taxon>
    </lineage>
</organism>
<feature type="domain" description="Tubulin/FtsZ GTPase" evidence="5">
    <location>
        <begin position="4"/>
        <end position="77"/>
    </location>
</feature>
<keyword evidence="3" id="KW-0547">Nucleotide-binding</keyword>
<evidence type="ECO:0000313" key="6">
    <source>
        <dbReference type="EMBL" id="JAC71069.1"/>
    </source>
</evidence>
<dbReference type="Gene3D" id="3.40.50.1440">
    <property type="entry name" value="Tubulin/FtsZ, GTPase domain"/>
    <property type="match status" value="1"/>
</dbReference>
<dbReference type="EMBL" id="GBEZ01015063">
    <property type="protein sequence ID" value="JAC71069.1"/>
    <property type="molecule type" value="Transcribed_RNA"/>
</dbReference>
<dbReference type="AlphaFoldDB" id="A0A061RK03"/>
<evidence type="ECO:0000256" key="3">
    <source>
        <dbReference type="ARBA" id="ARBA00022741"/>
    </source>
</evidence>
<dbReference type="InterPro" id="IPR036525">
    <property type="entry name" value="Tubulin/FtsZ_GTPase_sf"/>
</dbReference>
<gene>
    <name evidence="6" type="ORF">TSPGSL018_2755</name>
</gene>
<evidence type="ECO:0000256" key="2">
    <source>
        <dbReference type="ARBA" id="ARBA00022701"/>
    </source>
</evidence>
<comment type="similarity">
    <text evidence="1">Belongs to the tubulin family.</text>
</comment>
<dbReference type="InterPro" id="IPR000217">
    <property type="entry name" value="Tubulin"/>
</dbReference>
<dbReference type="PRINTS" id="PR01161">
    <property type="entry name" value="TUBULIN"/>
</dbReference>
<keyword evidence="2" id="KW-0493">Microtubule</keyword>
<reference evidence="6" key="1">
    <citation type="submission" date="2014-05" db="EMBL/GenBank/DDBJ databases">
        <title>The transcriptome of the halophilic microalga Tetraselmis sp. GSL018 isolated from the Great Salt Lake, Utah.</title>
        <authorList>
            <person name="Jinkerson R.E."/>
            <person name="D'Adamo S."/>
            <person name="Posewitz M.C."/>
        </authorList>
    </citation>
    <scope>NUCLEOTIDE SEQUENCE</scope>
    <source>
        <strain evidence="6">GSL018</strain>
    </source>
</reference>
<dbReference type="InterPro" id="IPR003008">
    <property type="entry name" value="Tubulin_FtsZ_GTPase"/>
</dbReference>
<dbReference type="GO" id="GO:0005874">
    <property type="term" value="C:microtubule"/>
    <property type="evidence" value="ECO:0007669"/>
    <property type="project" value="UniProtKB-KW"/>
</dbReference>
<dbReference type="GO" id="GO:0007017">
    <property type="term" value="P:microtubule-based process"/>
    <property type="evidence" value="ECO:0007669"/>
    <property type="project" value="InterPro"/>
</dbReference>
<dbReference type="GO" id="GO:0005525">
    <property type="term" value="F:GTP binding"/>
    <property type="evidence" value="ECO:0007669"/>
    <property type="project" value="UniProtKB-KW"/>
</dbReference>
<dbReference type="Pfam" id="PF00091">
    <property type="entry name" value="Tubulin"/>
    <property type="match status" value="1"/>
</dbReference>
<proteinExistence type="inferred from homology"/>
<sequence length="169" mass="19202">MPTVIIQVGQCGNQVGGMVWELLRAELRNASELKIRATAGKGSQQVSDRHLDTLVRQTPEGKSLARAVLVDSEPKAVFLRPLDVGLILAFLNLNPCHFYVKIQFQQWLSKRSLFLGFFKIVIICDRFFENFFLISSPILSPKDPERLQGPLQATDQPSTAMYCWPQWLR</sequence>